<evidence type="ECO:0000313" key="2">
    <source>
        <dbReference type="EMBL" id="TYK14595.1"/>
    </source>
</evidence>
<dbReference type="Proteomes" id="UP000321393">
    <property type="component" value="Unassembled WGS sequence"/>
</dbReference>
<dbReference type="OrthoDB" id="1752182at2759"/>
<reference evidence="3 4" key="1">
    <citation type="submission" date="2019-08" db="EMBL/GenBank/DDBJ databases">
        <title>Draft genome sequences of two oriental melons (Cucumis melo L. var makuwa).</title>
        <authorList>
            <person name="Kwon S.-Y."/>
        </authorList>
    </citation>
    <scope>NUCLEOTIDE SEQUENCE [LARGE SCALE GENOMIC DNA]</scope>
    <source>
        <strain evidence="4">cv. Chang Bougi</strain>
        <strain evidence="3">cv. SW 3</strain>
        <tissue evidence="2">Leaf</tissue>
    </source>
</reference>
<proteinExistence type="predicted"/>
<evidence type="ECO:0000313" key="3">
    <source>
        <dbReference type="Proteomes" id="UP000321393"/>
    </source>
</evidence>
<evidence type="ECO:0000313" key="4">
    <source>
        <dbReference type="Proteomes" id="UP000321947"/>
    </source>
</evidence>
<organism evidence="2 4">
    <name type="scientific">Cucumis melo var. makuwa</name>
    <name type="common">Oriental melon</name>
    <dbReference type="NCBI Taxonomy" id="1194695"/>
    <lineage>
        <taxon>Eukaryota</taxon>
        <taxon>Viridiplantae</taxon>
        <taxon>Streptophyta</taxon>
        <taxon>Embryophyta</taxon>
        <taxon>Tracheophyta</taxon>
        <taxon>Spermatophyta</taxon>
        <taxon>Magnoliopsida</taxon>
        <taxon>eudicotyledons</taxon>
        <taxon>Gunneridae</taxon>
        <taxon>Pentapetalae</taxon>
        <taxon>rosids</taxon>
        <taxon>fabids</taxon>
        <taxon>Cucurbitales</taxon>
        <taxon>Cucurbitaceae</taxon>
        <taxon>Benincaseae</taxon>
        <taxon>Cucumis</taxon>
    </lineage>
</organism>
<evidence type="ECO:0000313" key="1">
    <source>
        <dbReference type="EMBL" id="KAA0054444.1"/>
    </source>
</evidence>
<dbReference type="Proteomes" id="UP000321947">
    <property type="component" value="Unassembled WGS sequence"/>
</dbReference>
<name>A0A5D3CSW0_CUCMM</name>
<gene>
    <name evidence="2" type="ORF">E5676_scaffold552G00970</name>
    <name evidence="1" type="ORF">E6C27_scaffold24G002050</name>
</gene>
<comment type="caution">
    <text evidence="2">The sequence shown here is derived from an EMBL/GenBank/DDBJ whole genome shotgun (WGS) entry which is preliminary data.</text>
</comment>
<sequence length="210" mass="24036">MNNEFARTCPTILLGRPFLKTAKAIINVDKGLLSVEFNGNVVSFKTIYDVKSSNDHVSLCALDTFESLKTLEEHDKFNELIDQATLEYVDNEFAKEKPSDDLSIFLDFITSINDEHALENGIKLKVLPSHLEYVFLDEKNTYLVISLKELIEEQEARLLKTLKRHRQAIGWSLIDLKGIDPSFCTHSIHFEEGAKNKVQPQRRQERGLEA</sequence>
<protein>
    <submittedName>
        <fullName evidence="2">Retrovirus-related Pol polyprotein from transposon 297 family</fullName>
    </submittedName>
</protein>
<dbReference type="EMBL" id="SSTD01009281">
    <property type="protein sequence ID" value="TYK14595.1"/>
    <property type="molecule type" value="Genomic_DNA"/>
</dbReference>
<accession>A0A5D3CSW0</accession>
<dbReference type="EMBL" id="SSTE01008830">
    <property type="protein sequence ID" value="KAA0054444.1"/>
    <property type="molecule type" value="Genomic_DNA"/>
</dbReference>
<dbReference type="AlphaFoldDB" id="A0A5D3CSW0"/>